<evidence type="ECO:0000256" key="5">
    <source>
        <dbReference type="ARBA" id="ARBA00023315"/>
    </source>
</evidence>
<dbReference type="EMBL" id="JBHRTN010000008">
    <property type="protein sequence ID" value="MFC3124879.1"/>
    <property type="molecule type" value="Genomic_DNA"/>
</dbReference>
<evidence type="ECO:0000256" key="3">
    <source>
        <dbReference type="ARBA" id="ARBA00022679"/>
    </source>
</evidence>
<keyword evidence="5 8" id="KW-0012">Acyltransferase</keyword>
<dbReference type="GO" id="GO:0016746">
    <property type="term" value="F:acyltransferase activity"/>
    <property type="evidence" value="ECO:0007669"/>
    <property type="project" value="UniProtKB-KW"/>
</dbReference>
<keyword evidence="9" id="KW-1185">Reference proteome</keyword>
<evidence type="ECO:0000259" key="7">
    <source>
        <dbReference type="SMART" id="SM00563"/>
    </source>
</evidence>
<dbReference type="PANTHER" id="PTHR10434:SF64">
    <property type="entry name" value="1-ACYL-SN-GLYCEROL-3-PHOSPHATE ACYLTRANSFERASE-RELATED"/>
    <property type="match status" value="1"/>
</dbReference>
<dbReference type="InterPro" id="IPR002123">
    <property type="entry name" value="Plipid/glycerol_acylTrfase"/>
</dbReference>
<sequence length="311" mass="34231">MPPLPLFRRRPRTAFAALTGVADAPLIRHGPRDAAVPAGGWLPVTEGLAGPLRAAWRLLLMAFWTLLCIPVQTVLLLLPGQSKRHFPQFYHRVMCGLIGLKIQVIGQASRSRPVLFLCNHASWLDIMVLGSVLEGAFVSKAEVGEWPLIRTVARLGRTVFVSRSRGRTGQEAIAMRDRLRQGENLILFPEGTSNDGTRVLPFRSSFLGVADAAVSVQPVSVAYDRLGALPAGRRDRPVFAWYGDMEMGRHFWQLACRPGGRVTVLLHEAVPPNAFRDRKALTRAVERTVANGAATLRQNRPARPLSTHAHA</sequence>
<keyword evidence="3" id="KW-0808">Transferase</keyword>
<comment type="pathway">
    <text evidence="1">Lipid metabolism.</text>
</comment>
<organism evidence="8 9">
    <name type="scientific">Teichococcus globiformis</name>
    <dbReference type="NCBI Taxonomy" id="2307229"/>
    <lineage>
        <taxon>Bacteria</taxon>
        <taxon>Pseudomonadati</taxon>
        <taxon>Pseudomonadota</taxon>
        <taxon>Alphaproteobacteria</taxon>
        <taxon>Acetobacterales</taxon>
        <taxon>Roseomonadaceae</taxon>
        <taxon>Roseomonas</taxon>
    </lineage>
</organism>
<dbReference type="SMART" id="SM00563">
    <property type="entry name" value="PlsC"/>
    <property type="match status" value="1"/>
</dbReference>
<keyword evidence="4" id="KW-0443">Lipid metabolism</keyword>
<evidence type="ECO:0000256" key="6">
    <source>
        <dbReference type="SAM" id="MobiDB-lite"/>
    </source>
</evidence>
<dbReference type="PANTHER" id="PTHR10434">
    <property type="entry name" value="1-ACYL-SN-GLYCEROL-3-PHOSPHATE ACYLTRANSFERASE"/>
    <property type="match status" value="1"/>
</dbReference>
<reference evidence="9" key="1">
    <citation type="journal article" date="2019" name="Int. J. Syst. Evol. Microbiol.">
        <title>The Global Catalogue of Microorganisms (GCM) 10K type strain sequencing project: providing services to taxonomists for standard genome sequencing and annotation.</title>
        <authorList>
            <consortium name="The Broad Institute Genomics Platform"/>
            <consortium name="The Broad Institute Genome Sequencing Center for Infectious Disease"/>
            <person name="Wu L."/>
            <person name="Ma J."/>
        </authorList>
    </citation>
    <scope>NUCLEOTIDE SEQUENCE [LARGE SCALE GENOMIC DNA]</scope>
    <source>
        <strain evidence="9">KCTC 52094</strain>
    </source>
</reference>
<dbReference type="Proteomes" id="UP001595593">
    <property type="component" value="Unassembled WGS sequence"/>
</dbReference>
<keyword evidence="2" id="KW-0444">Lipid biosynthesis</keyword>
<name>A0ABV7FWW3_9PROT</name>
<evidence type="ECO:0000256" key="1">
    <source>
        <dbReference type="ARBA" id="ARBA00005189"/>
    </source>
</evidence>
<comment type="caution">
    <text evidence="8">The sequence shown here is derived from an EMBL/GenBank/DDBJ whole genome shotgun (WGS) entry which is preliminary data.</text>
</comment>
<proteinExistence type="predicted"/>
<accession>A0ABV7FWW3</accession>
<gene>
    <name evidence="8" type="ORF">ACFOD4_07395</name>
</gene>
<evidence type="ECO:0000313" key="8">
    <source>
        <dbReference type="EMBL" id="MFC3124879.1"/>
    </source>
</evidence>
<feature type="region of interest" description="Disordered" evidence="6">
    <location>
        <begin position="291"/>
        <end position="311"/>
    </location>
</feature>
<dbReference type="SUPFAM" id="SSF69593">
    <property type="entry name" value="Glycerol-3-phosphate (1)-acyltransferase"/>
    <property type="match status" value="1"/>
</dbReference>
<evidence type="ECO:0000313" key="9">
    <source>
        <dbReference type="Proteomes" id="UP001595593"/>
    </source>
</evidence>
<dbReference type="Pfam" id="PF01553">
    <property type="entry name" value="Acyltransferase"/>
    <property type="match status" value="1"/>
</dbReference>
<evidence type="ECO:0000256" key="2">
    <source>
        <dbReference type="ARBA" id="ARBA00022516"/>
    </source>
</evidence>
<evidence type="ECO:0000256" key="4">
    <source>
        <dbReference type="ARBA" id="ARBA00023098"/>
    </source>
</evidence>
<feature type="domain" description="Phospholipid/glycerol acyltransferase" evidence="7">
    <location>
        <begin position="114"/>
        <end position="224"/>
    </location>
</feature>
<protein>
    <submittedName>
        <fullName evidence="8">Lysophospholipid acyltransferase family protein</fullName>
    </submittedName>
</protein>
<dbReference type="CDD" id="cd07989">
    <property type="entry name" value="LPLAT_AGPAT-like"/>
    <property type="match status" value="1"/>
</dbReference>